<dbReference type="EMBL" id="MN740351">
    <property type="protein sequence ID" value="QHU01970.1"/>
    <property type="molecule type" value="Genomic_DNA"/>
</dbReference>
<evidence type="ECO:0000313" key="1">
    <source>
        <dbReference type="EMBL" id="QHU01970.1"/>
    </source>
</evidence>
<name>A0A6C0JAX0_9ZZZZ</name>
<protein>
    <submittedName>
        <fullName evidence="1">Uncharacterized protein</fullName>
    </submittedName>
</protein>
<organism evidence="1">
    <name type="scientific">viral metagenome</name>
    <dbReference type="NCBI Taxonomy" id="1070528"/>
    <lineage>
        <taxon>unclassified sequences</taxon>
        <taxon>metagenomes</taxon>
        <taxon>organismal metagenomes</taxon>
    </lineage>
</organism>
<reference evidence="1" key="1">
    <citation type="journal article" date="2020" name="Nature">
        <title>Giant virus diversity and host interactions through global metagenomics.</title>
        <authorList>
            <person name="Schulz F."/>
            <person name="Roux S."/>
            <person name="Paez-Espino D."/>
            <person name="Jungbluth S."/>
            <person name="Walsh D.A."/>
            <person name="Denef V.J."/>
            <person name="McMahon K.D."/>
            <person name="Konstantinidis K.T."/>
            <person name="Eloe-Fadrosh E.A."/>
            <person name="Kyrpides N.C."/>
            <person name="Woyke T."/>
        </authorList>
    </citation>
    <scope>NUCLEOTIDE SEQUENCE</scope>
    <source>
        <strain evidence="1">GVMAG-M-3300025880-56</strain>
    </source>
</reference>
<dbReference type="AlphaFoldDB" id="A0A6C0JAX0"/>
<sequence>MRLLSIFLMIPNISAYLYHISDICPAQMFQNNIIDNSNKFDDNKTDCSILNFIENENCNFLATTSKKETSFRMADSFLESHIELNLTKIKYIYELTHTNMNSVKLNISSNTIMGKINNIFDIWIITKLRNYNIKSCIIRSPFQKSITIENPYFKNTTDSEEEDIYFLEKDIHTYYAVDESFGLIPGMFFRCIDLDTCLIPIYYSVTDVHCTKTKCFPWNKKIETINKNKIHIYLDLCYIDLIKNNCQIFCKKNVFFEKFHLYLNANGTFYSWIDYHIIMETNKILDIGCSIKVNSEYNLCDYSYTIKNVFFDLDTSWKSFIEIIPIY</sequence>
<proteinExistence type="predicted"/>
<accession>A0A6C0JAX0</accession>